<dbReference type="OrthoDB" id="10676063at2759"/>
<sequence>MITSSVRRVRRVPLPHRTQSTRHLATSALKRWNEFWEDAEQAEKEGFIAPPPKDHPWPTLWRARQVFDHHDAGVRCVLFPDAPRAKLSHNWTRPQETERGKALTLCLTEEAHILTYRYGLMLTFPFVPFMPVLGPPAPSILKPRVRRGVVDYTAGLMRRRNARLREHDLDAILREVLNSPGSATLSPQAEVVQDLLFLQRPGTMEHSLAAHHKADERIKGDSKWEQEVEGWELALRLLRKGLLDPRMAREEQLAVMKWSMSGPSPPSARQMFEKALSFTVRFGTHKL</sequence>
<evidence type="ECO:0000313" key="2">
    <source>
        <dbReference type="Proteomes" id="UP000054007"/>
    </source>
</evidence>
<name>A0A0D7BJW4_9AGAR</name>
<evidence type="ECO:0000313" key="1">
    <source>
        <dbReference type="EMBL" id="KIY70409.1"/>
    </source>
</evidence>
<feature type="non-terminal residue" evidence="1">
    <location>
        <position position="1"/>
    </location>
</feature>
<dbReference type="EMBL" id="KN880468">
    <property type="protein sequence ID" value="KIY70409.1"/>
    <property type="molecule type" value="Genomic_DNA"/>
</dbReference>
<dbReference type="Proteomes" id="UP000054007">
    <property type="component" value="Unassembled WGS sequence"/>
</dbReference>
<reference evidence="1 2" key="1">
    <citation type="journal article" date="2015" name="Fungal Genet. Biol.">
        <title>Evolution of novel wood decay mechanisms in Agaricales revealed by the genome sequences of Fistulina hepatica and Cylindrobasidium torrendii.</title>
        <authorList>
            <person name="Floudas D."/>
            <person name="Held B.W."/>
            <person name="Riley R."/>
            <person name="Nagy L.G."/>
            <person name="Koehler G."/>
            <person name="Ransdell A.S."/>
            <person name="Younus H."/>
            <person name="Chow J."/>
            <person name="Chiniquy J."/>
            <person name="Lipzen A."/>
            <person name="Tritt A."/>
            <person name="Sun H."/>
            <person name="Haridas S."/>
            <person name="LaButti K."/>
            <person name="Ohm R.A."/>
            <person name="Kues U."/>
            <person name="Blanchette R.A."/>
            <person name="Grigoriev I.V."/>
            <person name="Minto R.E."/>
            <person name="Hibbett D.S."/>
        </authorList>
    </citation>
    <scope>NUCLEOTIDE SEQUENCE [LARGE SCALE GENOMIC DNA]</scope>
    <source>
        <strain evidence="1 2">FP15055 ss-10</strain>
    </source>
</reference>
<accession>A0A0D7BJW4</accession>
<dbReference type="AlphaFoldDB" id="A0A0D7BJW4"/>
<organism evidence="1 2">
    <name type="scientific">Cylindrobasidium torrendii FP15055 ss-10</name>
    <dbReference type="NCBI Taxonomy" id="1314674"/>
    <lineage>
        <taxon>Eukaryota</taxon>
        <taxon>Fungi</taxon>
        <taxon>Dikarya</taxon>
        <taxon>Basidiomycota</taxon>
        <taxon>Agaricomycotina</taxon>
        <taxon>Agaricomycetes</taxon>
        <taxon>Agaricomycetidae</taxon>
        <taxon>Agaricales</taxon>
        <taxon>Marasmiineae</taxon>
        <taxon>Physalacriaceae</taxon>
        <taxon>Cylindrobasidium</taxon>
    </lineage>
</organism>
<keyword evidence="2" id="KW-1185">Reference proteome</keyword>
<gene>
    <name evidence="1" type="ORF">CYLTODRAFT_419767</name>
</gene>
<proteinExistence type="predicted"/>
<protein>
    <submittedName>
        <fullName evidence="1">Uncharacterized protein</fullName>
    </submittedName>
</protein>